<keyword evidence="2" id="KW-1185">Reference proteome</keyword>
<evidence type="ECO:0008006" key="3">
    <source>
        <dbReference type="Google" id="ProtNLM"/>
    </source>
</evidence>
<evidence type="ECO:0000313" key="1">
    <source>
        <dbReference type="EMBL" id="MDQ9169059.1"/>
    </source>
</evidence>
<dbReference type="EMBL" id="JAUYVH010000001">
    <property type="protein sequence ID" value="MDQ9169059.1"/>
    <property type="molecule type" value="Genomic_DNA"/>
</dbReference>
<proteinExistence type="predicted"/>
<organism evidence="1 2">
    <name type="scientific">Keguizhuia sedimenti</name>
    <dbReference type="NCBI Taxonomy" id="3064264"/>
    <lineage>
        <taxon>Bacteria</taxon>
        <taxon>Pseudomonadati</taxon>
        <taxon>Pseudomonadota</taxon>
        <taxon>Betaproteobacteria</taxon>
        <taxon>Burkholderiales</taxon>
        <taxon>Oxalobacteraceae</taxon>
        <taxon>Keguizhuia</taxon>
    </lineage>
</organism>
<dbReference type="Proteomes" id="UP001225596">
    <property type="component" value="Unassembled WGS sequence"/>
</dbReference>
<protein>
    <recommendedName>
        <fullName evidence="3">Secreted protein</fullName>
    </recommendedName>
</protein>
<name>A0ABU1BJR2_9BURK</name>
<accession>A0ABU1BJR2</accession>
<dbReference type="RefSeq" id="WP_338434881.1">
    <property type="nucleotide sequence ID" value="NZ_JAUYVH010000001.1"/>
</dbReference>
<sequence>MLRLGLQLAFSRMWFLLPDSAILIGNELVEMLDQSPQISGFRFFFCHGPIAILIDFRAMQAHSASLIRKHGGRLLRCTGVMNKAVTGRNTISLSSHSSPKKPMRLQGV</sequence>
<evidence type="ECO:0000313" key="2">
    <source>
        <dbReference type="Proteomes" id="UP001225596"/>
    </source>
</evidence>
<gene>
    <name evidence="1" type="ORF">Q8A64_01410</name>
</gene>
<comment type="caution">
    <text evidence="1">The sequence shown here is derived from an EMBL/GenBank/DDBJ whole genome shotgun (WGS) entry which is preliminary data.</text>
</comment>
<reference evidence="1 2" key="1">
    <citation type="submission" date="2023-08" db="EMBL/GenBank/DDBJ databases">
        <title>Oxalobacteraceae gen .nov., isolated from river sludge outside the plant.</title>
        <authorList>
            <person name="Zhao S.Y."/>
        </authorList>
    </citation>
    <scope>NUCLEOTIDE SEQUENCE [LARGE SCALE GENOMIC DNA]</scope>
    <source>
        <strain evidence="1 2">R-40</strain>
    </source>
</reference>